<dbReference type="CDD" id="cd04087">
    <property type="entry name" value="PTPA"/>
    <property type="match status" value="1"/>
</dbReference>
<dbReference type="Pfam" id="PF03095">
    <property type="entry name" value="PTPA"/>
    <property type="match status" value="1"/>
</dbReference>
<dbReference type="GO" id="GO:0005634">
    <property type="term" value="C:nucleus"/>
    <property type="evidence" value="ECO:0007669"/>
    <property type="project" value="TreeGrafter"/>
</dbReference>
<dbReference type="Proteomes" id="UP000318571">
    <property type="component" value="Chromosome 10"/>
</dbReference>
<evidence type="ECO:0000256" key="10">
    <source>
        <dbReference type="RuleBase" id="RU361210"/>
    </source>
</evidence>
<evidence type="ECO:0000256" key="1">
    <source>
        <dbReference type="ARBA" id="ARBA00000971"/>
    </source>
</evidence>
<comment type="caution">
    <text evidence="12">The sequence shown here is derived from an EMBL/GenBank/DDBJ whole genome shotgun (WGS) entry which is preliminary data.</text>
</comment>
<dbReference type="GO" id="GO:0003755">
    <property type="term" value="F:peptidyl-prolyl cis-trans isomerase activity"/>
    <property type="evidence" value="ECO:0007669"/>
    <property type="project" value="UniProtKB-KW"/>
</dbReference>
<dbReference type="GO" id="GO:0000159">
    <property type="term" value="C:protein phosphatase type 2A complex"/>
    <property type="evidence" value="ECO:0007669"/>
    <property type="project" value="TreeGrafter"/>
</dbReference>
<dbReference type="PIRSF" id="PIRSF016325">
    <property type="entry name" value="Phstyr_phstse_ac"/>
    <property type="match status" value="1"/>
</dbReference>
<dbReference type="OMA" id="SWIKINA"/>
<protein>
    <recommendedName>
        <fullName evidence="8 10">Serine/threonine-protein phosphatase 2A activator</fullName>
        <ecNumber evidence="4 10">5.2.1.8</ecNumber>
    </recommendedName>
    <alternativeName>
        <fullName evidence="9 10">Phosphotyrosyl phosphatase activator</fullName>
    </alternativeName>
</protein>
<dbReference type="PANTHER" id="PTHR10012">
    <property type="entry name" value="SERINE/THREONINE-PROTEIN PHOSPHATASE 2A REGULATORY SUBUNIT B"/>
    <property type="match status" value="1"/>
</dbReference>
<evidence type="ECO:0000313" key="12">
    <source>
        <dbReference type="EMBL" id="TRY63461.1"/>
    </source>
</evidence>
<comment type="similarity">
    <text evidence="3 10">Belongs to the PTPA-type PPIase family.</text>
</comment>
<sequence>MAFVTPEKLIKTPNDIEKWHKSETYSDYIRFITGIGDGLKNKKIHDPNIAIGESAQKLIDLLETLSGWVDDIKPFETPNRFGNKAFRDWHAKLKENGTSLLRDILPDALKDASDELSIYLVEAFGNATRIDYGTGHEMAFVMLLLGLSKIEYLTEADKDAMGLPIFDKYMCLTRKLQKTYRMEPAGSQGVWSLDDFHFIPYIWGAAQFVSNSRISPKSIPNEDMAQSLARDYHLFGCIQYIFEVKQGPFAEHSNQLWNVSGVATWDKVYQGLVKMYRAEILSKFPVIQHVYFGSIFTLQPAKNPLSEVPNSHRRPDPSSFRGAQMPSVPPTVSNPRMVPGNFPRMGPPPYEGIPKQT</sequence>
<proteinExistence type="inferred from homology"/>
<dbReference type="InterPro" id="IPR043170">
    <property type="entry name" value="PTPA_C_lid"/>
</dbReference>
<evidence type="ECO:0000256" key="5">
    <source>
        <dbReference type="ARBA" id="ARBA00022490"/>
    </source>
</evidence>
<keyword evidence="5 10" id="KW-0963">Cytoplasm</keyword>
<dbReference type="FunFam" id="1.20.120.1150:FF:000002">
    <property type="entry name" value="Serine/threonine-protein phosphatase 2A activator"/>
    <property type="match status" value="1"/>
</dbReference>
<organism evidence="12 13">
    <name type="scientific">Tigriopus californicus</name>
    <name type="common">Marine copepod</name>
    <dbReference type="NCBI Taxonomy" id="6832"/>
    <lineage>
        <taxon>Eukaryota</taxon>
        <taxon>Metazoa</taxon>
        <taxon>Ecdysozoa</taxon>
        <taxon>Arthropoda</taxon>
        <taxon>Crustacea</taxon>
        <taxon>Multicrustacea</taxon>
        <taxon>Hexanauplia</taxon>
        <taxon>Copepoda</taxon>
        <taxon>Harpacticoida</taxon>
        <taxon>Harpacticidae</taxon>
        <taxon>Tigriopus</taxon>
    </lineage>
</organism>
<feature type="region of interest" description="Disordered" evidence="11">
    <location>
        <begin position="303"/>
        <end position="357"/>
    </location>
</feature>
<evidence type="ECO:0000256" key="4">
    <source>
        <dbReference type="ARBA" id="ARBA00013194"/>
    </source>
</evidence>
<keyword evidence="13" id="KW-1185">Reference proteome</keyword>
<dbReference type="OrthoDB" id="16120at2759"/>
<dbReference type="SUPFAM" id="SSF140984">
    <property type="entry name" value="PTPA-like"/>
    <property type="match status" value="1"/>
</dbReference>
<comment type="function">
    <text evidence="10">PPIases accelerate the folding of proteins. It catalyzes the cis-trans isomerization of proline imidic peptide bonds in oligopeptides.</text>
</comment>
<comment type="catalytic activity">
    <reaction evidence="1 10">
        <text>[protein]-peptidylproline (omega=180) = [protein]-peptidylproline (omega=0)</text>
        <dbReference type="Rhea" id="RHEA:16237"/>
        <dbReference type="Rhea" id="RHEA-COMP:10747"/>
        <dbReference type="Rhea" id="RHEA-COMP:10748"/>
        <dbReference type="ChEBI" id="CHEBI:83833"/>
        <dbReference type="ChEBI" id="CHEBI:83834"/>
        <dbReference type="EC" id="5.2.1.8"/>
    </reaction>
</comment>
<dbReference type="EC" id="5.2.1.8" evidence="4 10"/>
<dbReference type="InterPro" id="IPR004327">
    <property type="entry name" value="Phstyr_phstse_ac"/>
</dbReference>
<dbReference type="PANTHER" id="PTHR10012:SF0">
    <property type="entry name" value="SERINE_THREONINE-PROTEIN PHOSPHATASE 2A ACTIVATOR"/>
    <property type="match status" value="1"/>
</dbReference>
<dbReference type="GO" id="GO:0007052">
    <property type="term" value="P:mitotic spindle organization"/>
    <property type="evidence" value="ECO:0007669"/>
    <property type="project" value="TreeGrafter"/>
</dbReference>
<name>A0A553NDD5_TIGCA</name>
<gene>
    <name evidence="12" type="ORF">TCAL_07952</name>
</gene>
<evidence type="ECO:0000313" key="13">
    <source>
        <dbReference type="Proteomes" id="UP000318571"/>
    </source>
</evidence>
<evidence type="ECO:0000256" key="6">
    <source>
        <dbReference type="ARBA" id="ARBA00023110"/>
    </source>
</evidence>
<dbReference type="EMBL" id="VCGU01000458">
    <property type="protein sequence ID" value="TRY63461.1"/>
    <property type="molecule type" value="Genomic_DNA"/>
</dbReference>
<dbReference type="AlphaFoldDB" id="A0A553NDD5"/>
<evidence type="ECO:0000256" key="9">
    <source>
        <dbReference type="ARBA" id="ARBA00044820"/>
    </source>
</evidence>
<reference evidence="12 13" key="1">
    <citation type="journal article" date="2018" name="Nat. Ecol. Evol.">
        <title>Genomic signatures of mitonuclear coevolution across populations of Tigriopus californicus.</title>
        <authorList>
            <person name="Barreto F.S."/>
            <person name="Watson E.T."/>
            <person name="Lima T.G."/>
            <person name="Willett C.S."/>
            <person name="Edmands S."/>
            <person name="Li W."/>
            <person name="Burton R.S."/>
        </authorList>
    </citation>
    <scope>NUCLEOTIDE SEQUENCE [LARGE SCALE GENOMIC DNA]</scope>
    <source>
        <strain evidence="12 13">San Diego</strain>
    </source>
</reference>
<evidence type="ECO:0000256" key="2">
    <source>
        <dbReference type="ARBA" id="ARBA00004496"/>
    </source>
</evidence>
<evidence type="ECO:0000256" key="7">
    <source>
        <dbReference type="ARBA" id="ARBA00023235"/>
    </source>
</evidence>
<keyword evidence="7 10" id="KW-0413">Isomerase</keyword>
<dbReference type="GO" id="GO:0008160">
    <property type="term" value="F:protein tyrosine phosphatase activator activity"/>
    <property type="evidence" value="ECO:0007669"/>
    <property type="project" value="TreeGrafter"/>
</dbReference>
<accession>A0A553NDD5</accession>
<dbReference type="Gene3D" id="1.20.120.1150">
    <property type="match status" value="1"/>
</dbReference>
<evidence type="ECO:0000256" key="11">
    <source>
        <dbReference type="SAM" id="MobiDB-lite"/>
    </source>
</evidence>
<comment type="subcellular location">
    <subcellularLocation>
        <location evidence="2 10">Cytoplasm</location>
    </subcellularLocation>
</comment>
<dbReference type="GO" id="GO:0005737">
    <property type="term" value="C:cytoplasm"/>
    <property type="evidence" value="ECO:0007669"/>
    <property type="project" value="UniProtKB-SubCell"/>
</dbReference>
<evidence type="ECO:0000256" key="8">
    <source>
        <dbReference type="ARBA" id="ARBA00044786"/>
    </source>
</evidence>
<dbReference type="STRING" id="6832.A0A553NDD5"/>
<evidence type="ECO:0000256" key="3">
    <source>
        <dbReference type="ARBA" id="ARBA00011019"/>
    </source>
</evidence>
<keyword evidence="6 10" id="KW-0697">Rotamase</keyword>
<dbReference type="InterPro" id="IPR037218">
    <property type="entry name" value="PTPA_sf"/>
</dbReference>